<accession>A0ABW6KCY7</accession>
<proteinExistence type="predicted"/>
<dbReference type="RefSeq" id="WP_389361996.1">
    <property type="nucleotide sequence ID" value="NZ_JBIACK010000008.1"/>
</dbReference>
<evidence type="ECO:0000313" key="2">
    <source>
        <dbReference type="Proteomes" id="UP001601059"/>
    </source>
</evidence>
<dbReference type="Proteomes" id="UP001601059">
    <property type="component" value="Unassembled WGS sequence"/>
</dbReference>
<evidence type="ECO:0000313" key="1">
    <source>
        <dbReference type="EMBL" id="MFE8702027.1"/>
    </source>
</evidence>
<comment type="caution">
    <text evidence="1">The sequence shown here is derived from an EMBL/GenBank/DDBJ whole genome shotgun (WGS) entry which is preliminary data.</text>
</comment>
<dbReference type="EMBL" id="JBIACK010000008">
    <property type="protein sequence ID" value="MFE8702027.1"/>
    <property type="molecule type" value="Genomic_DNA"/>
</dbReference>
<protein>
    <submittedName>
        <fullName evidence="1">Uncharacterized protein</fullName>
    </submittedName>
</protein>
<gene>
    <name evidence="1" type="ORF">ACFYKX_15630</name>
</gene>
<organism evidence="1 2">
    <name type="scientific">Cytobacillus spartinae</name>
    <dbReference type="NCBI Taxonomy" id="3299023"/>
    <lineage>
        <taxon>Bacteria</taxon>
        <taxon>Bacillati</taxon>
        <taxon>Bacillota</taxon>
        <taxon>Bacilli</taxon>
        <taxon>Bacillales</taxon>
        <taxon>Bacillaceae</taxon>
        <taxon>Cytobacillus</taxon>
    </lineage>
</organism>
<name>A0ABW6KCY7_9BACI</name>
<sequence length="51" mass="6329">MYRQEDYIENVFGINVRPRKKETKVDRNLFDHPIIHRQINGNQIYVSRLWK</sequence>
<keyword evidence="2" id="KW-1185">Reference proteome</keyword>
<reference evidence="1 2" key="1">
    <citation type="submission" date="2024-08" db="EMBL/GenBank/DDBJ databases">
        <title>Two novel Cytobacillus novel species.</title>
        <authorList>
            <person name="Liu G."/>
        </authorList>
    </citation>
    <scope>NUCLEOTIDE SEQUENCE [LARGE SCALE GENOMIC DNA]</scope>
    <source>
        <strain evidence="1 2">FJAT-54145</strain>
    </source>
</reference>